<keyword evidence="9" id="KW-1185">Reference proteome</keyword>
<evidence type="ECO:0000256" key="4">
    <source>
        <dbReference type="ARBA" id="ARBA00023136"/>
    </source>
</evidence>
<dbReference type="PANTHER" id="PTHR43229:SF3">
    <property type="entry name" value="ABC-TYPE MULTIDRUG TRANSPORT SYSTEM, PERMEASE COMPONENT"/>
    <property type="match status" value="1"/>
</dbReference>
<dbReference type="Proteomes" id="UP001305498">
    <property type="component" value="Chromosome"/>
</dbReference>
<dbReference type="InterPro" id="IPR051784">
    <property type="entry name" value="Nod_factor_ABC_transporter"/>
</dbReference>
<feature type="transmembrane region" description="Helical" evidence="6">
    <location>
        <begin position="55"/>
        <end position="81"/>
    </location>
</feature>
<protein>
    <submittedName>
        <fullName evidence="8">ABC transporter permease</fullName>
    </submittedName>
</protein>
<evidence type="ECO:0000256" key="6">
    <source>
        <dbReference type="SAM" id="Phobius"/>
    </source>
</evidence>
<feature type="transmembrane region" description="Helical" evidence="6">
    <location>
        <begin position="170"/>
        <end position="192"/>
    </location>
</feature>
<dbReference type="PANTHER" id="PTHR43229">
    <property type="entry name" value="NODULATION PROTEIN J"/>
    <property type="match status" value="1"/>
</dbReference>
<evidence type="ECO:0000256" key="1">
    <source>
        <dbReference type="ARBA" id="ARBA00004141"/>
    </source>
</evidence>
<evidence type="ECO:0000313" key="9">
    <source>
        <dbReference type="Proteomes" id="UP001305498"/>
    </source>
</evidence>
<proteinExistence type="predicted"/>
<evidence type="ECO:0000259" key="7">
    <source>
        <dbReference type="PROSITE" id="PS51012"/>
    </source>
</evidence>
<evidence type="ECO:0000313" key="8">
    <source>
        <dbReference type="EMBL" id="WOF21922.1"/>
    </source>
</evidence>
<name>A0AA97FI22_9MICO</name>
<keyword evidence="3 6" id="KW-1133">Transmembrane helix</keyword>
<dbReference type="GO" id="GO:0016020">
    <property type="term" value="C:membrane"/>
    <property type="evidence" value="ECO:0007669"/>
    <property type="project" value="UniProtKB-SubCell"/>
</dbReference>
<evidence type="ECO:0000256" key="3">
    <source>
        <dbReference type="ARBA" id="ARBA00022989"/>
    </source>
</evidence>
<feature type="region of interest" description="Disordered" evidence="5">
    <location>
        <begin position="263"/>
        <end position="295"/>
    </location>
</feature>
<dbReference type="InterPro" id="IPR013525">
    <property type="entry name" value="ABC2_TM"/>
</dbReference>
<reference evidence="8 9" key="1">
    <citation type="submission" date="2023-02" db="EMBL/GenBank/DDBJ databases">
        <title>Microbacterium betulae sp. nov., isolated from birch wood.</title>
        <authorList>
            <person name="Pasciak M."/>
            <person name="Pawlik K.J."/>
            <person name="Martynowski D."/>
            <person name="Laczmanski L."/>
            <person name="Ciekot J."/>
            <person name="Szponar B."/>
            <person name="Wojcik-Fatla A."/>
            <person name="Mackiewicz B."/>
            <person name="Farian E."/>
            <person name="Cholewa G."/>
            <person name="Cholewa A."/>
            <person name="Dutkiewicz J."/>
        </authorList>
    </citation>
    <scope>NUCLEOTIDE SEQUENCE [LARGE SCALE GENOMIC DNA]</scope>
    <source>
        <strain evidence="8 9">AB</strain>
    </source>
</reference>
<gene>
    <name evidence="8" type="ORF">N8K70_11070</name>
</gene>
<feature type="transmembrane region" description="Helical" evidence="6">
    <location>
        <begin position="25"/>
        <end position="43"/>
    </location>
</feature>
<feature type="transmembrane region" description="Helical" evidence="6">
    <location>
        <begin position="107"/>
        <end position="129"/>
    </location>
</feature>
<dbReference type="PROSITE" id="PS51012">
    <property type="entry name" value="ABC_TM2"/>
    <property type="match status" value="1"/>
</dbReference>
<evidence type="ECO:0000256" key="5">
    <source>
        <dbReference type="SAM" id="MobiDB-lite"/>
    </source>
</evidence>
<keyword evidence="4 6" id="KW-0472">Membrane</keyword>
<dbReference type="KEGG" id="mbet:N8K70_11070"/>
<dbReference type="GO" id="GO:0140359">
    <property type="term" value="F:ABC-type transporter activity"/>
    <property type="evidence" value="ECO:0007669"/>
    <property type="project" value="InterPro"/>
</dbReference>
<accession>A0AA97FI22</accession>
<evidence type="ECO:0000256" key="2">
    <source>
        <dbReference type="ARBA" id="ARBA00022692"/>
    </source>
</evidence>
<comment type="subcellular location">
    <subcellularLocation>
        <location evidence="1">Membrane</location>
        <topology evidence="1">Multi-pass membrane protein</topology>
    </subcellularLocation>
</comment>
<dbReference type="Pfam" id="PF12698">
    <property type="entry name" value="ABC2_membrane_3"/>
    <property type="match status" value="1"/>
</dbReference>
<dbReference type="RefSeq" id="WP_317138399.1">
    <property type="nucleotide sequence ID" value="NZ_CP118157.1"/>
</dbReference>
<dbReference type="AlphaFoldDB" id="A0AA97FI22"/>
<dbReference type="InterPro" id="IPR047817">
    <property type="entry name" value="ABC2_TM_bact-type"/>
</dbReference>
<organism evidence="8 9">
    <name type="scientific">Microbacterium betulae</name>
    <dbReference type="NCBI Taxonomy" id="2981139"/>
    <lineage>
        <taxon>Bacteria</taxon>
        <taxon>Bacillati</taxon>
        <taxon>Actinomycetota</taxon>
        <taxon>Actinomycetes</taxon>
        <taxon>Micrococcales</taxon>
        <taxon>Microbacteriaceae</taxon>
        <taxon>Microbacterium</taxon>
    </lineage>
</organism>
<keyword evidence="2 6" id="KW-0812">Transmembrane</keyword>
<feature type="transmembrane region" description="Helical" evidence="6">
    <location>
        <begin position="141"/>
        <end position="164"/>
    </location>
</feature>
<dbReference type="EMBL" id="CP118157">
    <property type="protein sequence ID" value="WOF21922.1"/>
    <property type="molecule type" value="Genomic_DNA"/>
</dbReference>
<feature type="domain" description="ABC transmembrane type-2" evidence="7">
    <location>
        <begin position="24"/>
        <end position="258"/>
    </location>
</feature>
<feature type="transmembrane region" description="Helical" evidence="6">
    <location>
        <begin position="237"/>
        <end position="255"/>
    </location>
</feature>
<sequence>MRFPLTALSAGVSRGAIELRQGLSLIANYVFFPTIAIVVMYFLRDFRVAEDGPSLGMYAIPGIVAMNILFTSLMGVASALLTEREDGTLLRVRTVPHGTVGYLVGKILSQTALTLVTFVVVMTLAVVLFDGFAPDPLRVLSLLWVLPLGIAAMLPLGIAIGGLVKQPRQLSLLSLLLMGMTAVCGIFYPLALQGTGLQVVGQCLPLYWLGLGMRSALLPEEIASFEIGESWRAAETALVLGAWAVAATALALYALRRMTHRASGSRRPSLPDVLQPRLKSQSSGIRPQAPREVRR</sequence>